<dbReference type="InterPro" id="IPR001387">
    <property type="entry name" value="Cro/C1-type_HTH"/>
</dbReference>
<gene>
    <name evidence="2" type="ORF">CLSA_c30270</name>
</gene>
<dbReference type="PROSITE" id="PS50943">
    <property type="entry name" value="HTH_CROC1"/>
    <property type="match status" value="1"/>
</dbReference>
<dbReference type="AlphaFoldDB" id="U5MTA3"/>
<dbReference type="Pfam" id="PF01381">
    <property type="entry name" value="HTH_3"/>
    <property type="match status" value="1"/>
</dbReference>
<dbReference type="eggNOG" id="ENOG5030GW6">
    <property type="taxonomic scope" value="Bacteria"/>
</dbReference>
<dbReference type="HOGENOM" id="CLU_2069038_0_0_9"/>
<sequence length="118" mass="13353">MDFNNRLKIWMKENGIKQIDIADKANVTKGYVSNVATGKIPPSNTLVQALSEMSGKSVHWWLFGENEYKGLASLNTLIDTFIKSGDIKQDGTYDEKIKIILHTMLDKEISNKLKEAQH</sequence>
<dbReference type="KEGG" id="csb:CLSA_c30270"/>
<dbReference type="GeneID" id="55475389"/>
<dbReference type="Proteomes" id="UP000017118">
    <property type="component" value="Chromosome"/>
</dbReference>
<dbReference type="GO" id="GO:0003677">
    <property type="term" value="F:DNA binding"/>
    <property type="evidence" value="ECO:0007669"/>
    <property type="project" value="UniProtKB-KW"/>
</dbReference>
<dbReference type="EMBL" id="CP006721">
    <property type="protein sequence ID" value="AGX43994.1"/>
    <property type="molecule type" value="Genomic_DNA"/>
</dbReference>
<organism evidence="2 3">
    <name type="scientific">Clostridium saccharobutylicum DSM 13864</name>
    <dbReference type="NCBI Taxonomy" id="1345695"/>
    <lineage>
        <taxon>Bacteria</taxon>
        <taxon>Bacillati</taxon>
        <taxon>Bacillota</taxon>
        <taxon>Clostridia</taxon>
        <taxon>Eubacteriales</taxon>
        <taxon>Clostridiaceae</taxon>
        <taxon>Clostridium</taxon>
    </lineage>
</organism>
<dbReference type="Gene3D" id="1.10.260.40">
    <property type="entry name" value="lambda repressor-like DNA-binding domains"/>
    <property type="match status" value="1"/>
</dbReference>
<protein>
    <submittedName>
        <fullName evidence="2">Putative DNA-binding protein</fullName>
    </submittedName>
</protein>
<evidence type="ECO:0000313" key="2">
    <source>
        <dbReference type="EMBL" id="AGX43994.1"/>
    </source>
</evidence>
<proteinExistence type="predicted"/>
<evidence type="ECO:0000259" key="1">
    <source>
        <dbReference type="PROSITE" id="PS50943"/>
    </source>
</evidence>
<dbReference type="RefSeq" id="WP_022747137.1">
    <property type="nucleotide sequence ID" value="NC_022571.1"/>
</dbReference>
<dbReference type="SUPFAM" id="SSF47413">
    <property type="entry name" value="lambda repressor-like DNA-binding domains"/>
    <property type="match status" value="1"/>
</dbReference>
<keyword evidence="2" id="KW-0238">DNA-binding</keyword>
<dbReference type="SMART" id="SM00530">
    <property type="entry name" value="HTH_XRE"/>
    <property type="match status" value="1"/>
</dbReference>
<dbReference type="CDD" id="cd00093">
    <property type="entry name" value="HTH_XRE"/>
    <property type="match status" value="1"/>
</dbReference>
<feature type="domain" description="HTH cro/C1-type" evidence="1">
    <location>
        <begin position="7"/>
        <end position="61"/>
    </location>
</feature>
<dbReference type="InterPro" id="IPR010982">
    <property type="entry name" value="Lambda_DNA-bd_dom_sf"/>
</dbReference>
<accession>U5MTA3</accession>
<keyword evidence="3" id="KW-1185">Reference proteome</keyword>
<dbReference type="PATRIC" id="fig|1345695.10.peg.1130"/>
<name>U5MTA3_CLOSA</name>
<reference evidence="2 3" key="1">
    <citation type="journal article" date="2013" name="Genome Announc.">
        <title>Complete Genome Sequence of the Solvent Producer Clostridium saccharobutylicum NCP262 (DSM 13864).</title>
        <authorList>
            <person name="Poehlein A."/>
            <person name="Hartwich K."/>
            <person name="Krabben P."/>
            <person name="Ehrenreich A."/>
            <person name="Liebl W."/>
            <person name="Durre P."/>
            <person name="Gottschalk G."/>
            <person name="Daniel R."/>
        </authorList>
    </citation>
    <scope>NUCLEOTIDE SEQUENCE [LARGE SCALE GENOMIC DNA]</scope>
    <source>
        <strain evidence="2">DSM 13864</strain>
    </source>
</reference>
<evidence type="ECO:0000313" key="3">
    <source>
        <dbReference type="Proteomes" id="UP000017118"/>
    </source>
</evidence>
<dbReference type="OrthoDB" id="1906417at2"/>